<dbReference type="SUPFAM" id="SSF56112">
    <property type="entry name" value="Protein kinase-like (PK-like)"/>
    <property type="match status" value="1"/>
</dbReference>
<comment type="caution">
    <text evidence="11">The sequence shown here is derived from an EMBL/GenBank/DDBJ whole genome shotgun (WGS) entry which is preliminary data.</text>
</comment>
<dbReference type="Pfam" id="PF00069">
    <property type="entry name" value="Pkinase"/>
    <property type="match status" value="1"/>
</dbReference>
<evidence type="ECO:0000256" key="8">
    <source>
        <dbReference type="ARBA" id="ARBA00048679"/>
    </source>
</evidence>
<comment type="catalytic activity">
    <reaction evidence="7">
        <text>L-threonyl-[protein] + ATP = O-phospho-L-threonyl-[protein] + ADP + H(+)</text>
        <dbReference type="Rhea" id="RHEA:46608"/>
        <dbReference type="Rhea" id="RHEA-COMP:11060"/>
        <dbReference type="Rhea" id="RHEA-COMP:11605"/>
        <dbReference type="ChEBI" id="CHEBI:15378"/>
        <dbReference type="ChEBI" id="CHEBI:30013"/>
        <dbReference type="ChEBI" id="CHEBI:30616"/>
        <dbReference type="ChEBI" id="CHEBI:61977"/>
        <dbReference type="ChEBI" id="CHEBI:456216"/>
        <dbReference type="EC" id="2.7.11.1"/>
    </reaction>
</comment>
<dbReference type="PROSITE" id="PS00108">
    <property type="entry name" value="PROTEIN_KINASE_ST"/>
    <property type="match status" value="1"/>
</dbReference>
<evidence type="ECO:0000313" key="11">
    <source>
        <dbReference type="EMBL" id="MBD3869414.1"/>
    </source>
</evidence>
<feature type="binding site" evidence="9">
    <location>
        <position position="41"/>
    </location>
    <ligand>
        <name>ATP</name>
        <dbReference type="ChEBI" id="CHEBI:30616"/>
    </ligand>
</feature>
<dbReference type="InterPro" id="IPR011009">
    <property type="entry name" value="Kinase-like_dom_sf"/>
</dbReference>
<keyword evidence="6 9" id="KW-0067">ATP-binding</keyword>
<accession>A0A8J6Y6X2</accession>
<evidence type="ECO:0000259" key="10">
    <source>
        <dbReference type="PROSITE" id="PS50011"/>
    </source>
</evidence>
<dbReference type="SMART" id="SM00220">
    <property type="entry name" value="S_TKc"/>
    <property type="match status" value="1"/>
</dbReference>
<sequence>MSFATDQSVLHYRILEKLGEGGMGEVWLAQDSKLDRKVALKVLPEKMAADPERRQRFEREAKAIAALNHPNIVTVFAVEEWEGLHFLAMELVEGDSLGSLIPAGGLDLKRIFELAIPMADALSAAHERGITHRDLKPDNVMIGADGRVKILDFGLAKWADHTLATDDGIEMATATVTQEGKILGTVAYMSPEQAQGKPVDARSDVFSLGILLYEMTTGQRPFRGDNAISTLSSILKDSPPSLTDLKTELPTHLDRVVKRCLAKDPERRYQSAKELRNELEQLKDEIVSQELSGVRDAVPAGGSKKTGWILGAVAVLAIAAVLVFLGPRWFSGGGESSTAANVTTDERKMIVVLPFENLGQAEDEYFAAGITDEITNRLAAVESLGVISRKSALHYAGGGKSTREIGDELDVDFILEGTVRWARSGDGGSRVRISPRLIRVQDDTQLWGDTYEEVMDDIFQVQSDIAGQTVSQLGLTLGASGRQALEAKPTDNLEAYQSFLRGNYLFDSPNWTRDSYLLSADAYRRAVELDPQFATAWARLSSTHAMLYHLGYDVSEQRRLLAREALDEAARLAPESAETYLARGYYHYWGYKEYEQALEQFDLAGERLADPSEALEGKAFVLRRMGRYAEVVDTLEQLAKNNPRDSGMALNIGETLMYEGRYEEAIRWADISITLQPVENWASFHKAQAIWNLKGSAGLAEARQVLEAAAVPATDSFSRYYWFSQLLREGRTDEAIVHLNKDPDGAWVRLTDLAYPRSLLIGLALAGDGRDEQARAEFAEAVPILEAEIAESLEDYRLVSALGIAYAGAGRSREGITTARRGVTMLPPERDMLLGSQRVMELAMADRLTGDMAAAAAELNRLLGLSKFEGPKNLAMLPFWEPVLNHPDFKY</sequence>
<reference evidence="11 12" key="1">
    <citation type="submission" date="2020-08" db="EMBL/GenBank/DDBJ databases">
        <title>Acidobacteriota in marine sediments use diverse sulfur dissimilation pathways.</title>
        <authorList>
            <person name="Wasmund K."/>
        </authorList>
    </citation>
    <scope>NUCLEOTIDE SEQUENCE [LARGE SCALE GENOMIC DNA]</scope>
    <source>
        <strain evidence="11">MAG AM4</strain>
    </source>
</reference>
<dbReference type="FunFam" id="1.10.510.10:FF:000021">
    <property type="entry name" value="Serine/threonine protein kinase"/>
    <property type="match status" value="1"/>
</dbReference>
<dbReference type="InterPro" id="IPR017441">
    <property type="entry name" value="Protein_kinase_ATP_BS"/>
</dbReference>
<dbReference type="FunFam" id="3.30.200.20:FF:000035">
    <property type="entry name" value="Serine/threonine protein kinase Stk1"/>
    <property type="match status" value="1"/>
</dbReference>
<dbReference type="GO" id="GO:0005524">
    <property type="term" value="F:ATP binding"/>
    <property type="evidence" value="ECO:0007669"/>
    <property type="project" value="UniProtKB-UniRule"/>
</dbReference>
<dbReference type="AlphaFoldDB" id="A0A8J6Y6X2"/>
<evidence type="ECO:0000256" key="2">
    <source>
        <dbReference type="ARBA" id="ARBA00022527"/>
    </source>
</evidence>
<dbReference type="PANTHER" id="PTHR43289">
    <property type="entry name" value="MITOGEN-ACTIVATED PROTEIN KINASE KINASE KINASE 20-RELATED"/>
    <property type="match status" value="1"/>
</dbReference>
<protein>
    <recommendedName>
        <fullName evidence="1">non-specific serine/threonine protein kinase</fullName>
        <ecNumber evidence="1">2.7.11.1</ecNumber>
    </recommendedName>
</protein>
<evidence type="ECO:0000256" key="6">
    <source>
        <dbReference type="ARBA" id="ARBA00022840"/>
    </source>
</evidence>
<proteinExistence type="predicted"/>
<dbReference type="PROSITE" id="PS00107">
    <property type="entry name" value="PROTEIN_KINASE_ATP"/>
    <property type="match status" value="1"/>
</dbReference>
<evidence type="ECO:0000256" key="4">
    <source>
        <dbReference type="ARBA" id="ARBA00022741"/>
    </source>
</evidence>
<dbReference type="PANTHER" id="PTHR43289:SF34">
    <property type="entry name" value="SERINE_THREONINE-PROTEIN KINASE YBDM-RELATED"/>
    <property type="match status" value="1"/>
</dbReference>
<dbReference type="Gene3D" id="3.30.200.20">
    <property type="entry name" value="Phosphorylase Kinase, domain 1"/>
    <property type="match status" value="1"/>
</dbReference>
<dbReference type="SUPFAM" id="SSF48452">
    <property type="entry name" value="TPR-like"/>
    <property type="match status" value="2"/>
</dbReference>
<name>A0A8J6Y6X2_9BACT</name>
<keyword evidence="3" id="KW-0808">Transferase</keyword>
<evidence type="ECO:0000256" key="9">
    <source>
        <dbReference type="PROSITE-ProRule" id="PRU10141"/>
    </source>
</evidence>
<dbReference type="EC" id="2.7.11.1" evidence="1"/>
<evidence type="ECO:0000256" key="3">
    <source>
        <dbReference type="ARBA" id="ARBA00022679"/>
    </source>
</evidence>
<organism evidence="11 12">
    <name type="scientific">Candidatus Polarisedimenticola svalbardensis</name>
    <dbReference type="NCBI Taxonomy" id="2886004"/>
    <lineage>
        <taxon>Bacteria</taxon>
        <taxon>Pseudomonadati</taxon>
        <taxon>Acidobacteriota</taxon>
        <taxon>Candidatus Polarisedimenticolia</taxon>
        <taxon>Candidatus Polarisedimenticolales</taxon>
        <taxon>Candidatus Polarisedimenticolaceae</taxon>
        <taxon>Candidatus Polarisedimenticola</taxon>
    </lineage>
</organism>
<comment type="catalytic activity">
    <reaction evidence="8">
        <text>L-seryl-[protein] + ATP = O-phospho-L-seryl-[protein] + ADP + H(+)</text>
        <dbReference type="Rhea" id="RHEA:17989"/>
        <dbReference type="Rhea" id="RHEA-COMP:9863"/>
        <dbReference type="Rhea" id="RHEA-COMP:11604"/>
        <dbReference type="ChEBI" id="CHEBI:15378"/>
        <dbReference type="ChEBI" id="CHEBI:29999"/>
        <dbReference type="ChEBI" id="CHEBI:30616"/>
        <dbReference type="ChEBI" id="CHEBI:83421"/>
        <dbReference type="ChEBI" id="CHEBI:456216"/>
        <dbReference type="EC" id="2.7.11.1"/>
    </reaction>
</comment>
<evidence type="ECO:0000256" key="7">
    <source>
        <dbReference type="ARBA" id="ARBA00047899"/>
    </source>
</evidence>
<dbReference type="GO" id="GO:0004674">
    <property type="term" value="F:protein serine/threonine kinase activity"/>
    <property type="evidence" value="ECO:0007669"/>
    <property type="project" value="UniProtKB-KW"/>
</dbReference>
<keyword evidence="5 11" id="KW-0418">Kinase</keyword>
<evidence type="ECO:0000313" key="12">
    <source>
        <dbReference type="Proteomes" id="UP000648239"/>
    </source>
</evidence>
<dbReference type="Gene3D" id="1.25.40.10">
    <property type="entry name" value="Tetratricopeptide repeat domain"/>
    <property type="match status" value="2"/>
</dbReference>
<gene>
    <name evidence="11" type="ORF">IFK94_14935</name>
</gene>
<keyword evidence="2" id="KW-0723">Serine/threonine-protein kinase</keyword>
<dbReference type="Gene3D" id="1.10.510.10">
    <property type="entry name" value="Transferase(Phosphotransferase) domain 1"/>
    <property type="match status" value="1"/>
</dbReference>
<dbReference type="CDD" id="cd14014">
    <property type="entry name" value="STKc_PknB_like"/>
    <property type="match status" value="1"/>
</dbReference>
<dbReference type="PROSITE" id="PS50011">
    <property type="entry name" value="PROTEIN_KINASE_DOM"/>
    <property type="match status" value="1"/>
</dbReference>
<dbReference type="EMBL" id="JACXWD010000085">
    <property type="protein sequence ID" value="MBD3869414.1"/>
    <property type="molecule type" value="Genomic_DNA"/>
</dbReference>
<evidence type="ECO:0000256" key="1">
    <source>
        <dbReference type="ARBA" id="ARBA00012513"/>
    </source>
</evidence>
<dbReference type="InterPro" id="IPR008271">
    <property type="entry name" value="Ser/Thr_kinase_AS"/>
</dbReference>
<keyword evidence="4 9" id="KW-0547">Nucleotide-binding</keyword>
<dbReference type="InterPro" id="IPR011990">
    <property type="entry name" value="TPR-like_helical_dom_sf"/>
</dbReference>
<dbReference type="Proteomes" id="UP000648239">
    <property type="component" value="Unassembled WGS sequence"/>
</dbReference>
<feature type="domain" description="Protein kinase" evidence="10">
    <location>
        <begin position="12"/>
        <end position="280"/>
    </location>
</feature>
<evidence type="ECO:0000256" key="5">
    <source>
        <dbReference type="ARBA" id="ARBA00022777"/>
    </source>
</evidence>
<dbReference type="InterPro" id="IPR000719">
    <property type="entry name" value="Prot_kinase_dom"/>
</dbReference>